<dbReference type="Gene3D" id="2.60.120.200">
    <property type="match status" value="1"/>
</dbReference>
<dbReference type="OMA" id="QGRDNNA"/>
<keyword evidence="10" id="KW-0547">Nucleotide-binding</keyword>
<organism evidence="19 20">
    <name type="scientific">Zostera marina</name>
    <name type="common">Eelgrass</name>
    <dbReference type="NCBI Taxonomy" id="29655"/>
    <lineage>
        <taxon>Eukaryota</taxon>
        <taxon>Viridiplantae</taxon>
        <taxon>Streptophyta</taxon>
        <taxon>Embryophyta</taxon>
        <taxon>Tracheophyta</taxon>
        <taxon>Spermatophyta</taxon>
        <taxon>Magnoliopsida</taxon>
        <taxon>Liliopsida</taxon>
        <taxon>Zosteraceae</taxon>
        <taxon>Zostera</taxon>
    </lineage>
</organism>
<dbReference type="Pfam" id="PF00139">
    <property type="entry name" value="Lectin_legB"/>
    <property type="match status" value="1"/>
</dbReference>
<evidence type="ECO:0000256" key="12">
    <source>
        <dbReference type="ARBA" id="ARBA00022989"/>
    </source>
</evidence>
<accession>A0A0K9NTV0</accession>
<evidence type="ECO:0000256" key="8">
    <source>
        <dbReference type="ARBA" id="ARBA00022729"/>
    </source>
</evidence>
<dbReference type="InterPro" id="IPR011009">
    <property type="entry name" value="Kinase-like_dom_sf"/>
</dbReference>
<dbReference type="SUPFAM" id="SSF49899">
    <property type="entry name" value="Concanavalin A-like lectins/glucanases"/>
    <property type="match status" value="1"/>
</dbReference>
<dbReference type="EC" id="2.7.11.1" evidence="4"/>
<dbReference type="PROSITE" id="PS00108">
    <property type="entry name" value="PROTEIN_KINASE_ST"/>
    <property type="match status" value="1"/>
</dbReference>
<keyword evidence="13 16" id="KW-0472">Membrane</keyword>
<evidence type="ECO:0000256" key="11">
    <source>
        <dbReference type="ARBA" id="ARBA00022840"/>
    </source>
</evidence>
<dbReference type="CDD" id="cd14066">
    <property type="entry name" value="STKc_IRAK"/>
    <property type="match status" value="1"/>
</dbReference>
<dbReference type="AlphaFoldDB" id="A0A0K9NTV0"/>
<keyword evidence="14" id="KW-0675">Receptor</keyword>
<comment type="similarity">
    <text evidence="2">In the N-terminal section; belongs to the leguminous lectin family.</text>
</comment>
<dbReference type="GO" id="GO:0002229">
    <property type="term" value="P:defense response to oomycetes"/>
    <property type="evidence" value="ECO:0007669"/>
    <property type="project" value="UniProtKB-ARBA"/>
</dbReference>
<dbReference type="GO" id="GO:0005886">
    <property type="term" value="C:plasma membrane"/>
    <property type="evidence" value="ECO:0000318"/>
    <property type="project" value="GO_Central"/>
</dbReference>
<evidence type="ECO:0000256" key="16">
    <source>
        <dbReference type="SAM" id="Phobius"/>
    </source>
</evidence>
<dbReference type="Gene3D" id="1.10.510.10">
    <property type="entry name" value="Transferase(Phosphotransferase) domain 1"/>
    <property type="match status" value="1"/>
</dbReference>
<dbReference type="GO" id="GO:0030246">
    <property type="term" value="F:carbohydrate binding"/>
    <property type="evidence" value="ECO:0007669"/>
    <property type="project" value="UniProtKB-KW"/>
</dbReference>
<evidence type="ECO:0000256" key="2">
    <source>
        <dbReference type="ARBA" id="ARBA00008536"/>
    </source>
</evidence>
<dbReference type="SMART" id="SM00220">
    <property type="entry name" value="S_TKc"/>
    <property type="match status" value="1"/>
</dbReference>
<feature type="domain" description="Protein kinase" evidence="18">
    <location>
        <begin position="349"/>
        <end position="633"/>
    </location>
</feature>
<keyword evidence="6" id="KW-0723">Serine/threonine-protein kinase</keyword>
<feature type="chain" id="PRO_5005527360" description="non-specific serine/threonine protein kinase" evidence="17">
    <location>
        <begin position="21"/>
        <end position="672"/>
    </location>
</feature>
<dbReference type="EMBL" id="LFYR01001623">
    <property type="protein sequence ID" value="KMZ60189.1"/>
    <property type="molecule type" value="Genomic_DNA"/>
</dbReference>
<proteinExistence type="inferred from homology"/>
<evidence type="ECO:0000256" key="7">
    <source>
        <dbReference type="ARBA" id="ARBA00022692"/>
    </source>
</evidence>
<keyword evidence="19" id="KW-0418">Kinase</keyword>
<keyword evidence="6" id="KW-0808">Transferase</keyword>
<evidence type="ECO:0000256" key="4">
    <source>
        <dbReference type="ARBA" id="ARBA00012513"/>
    </source>
</evidence>
<dbReference type="Gene3D" id="3.30.200.20">
    <property type="entry name" value="Phosphorylase Kinase, domain 1"/>
    <property type="match status" value="1"/>
</dbReference>
<protein>
    <recommendedName>
        <fullName evidence="4">non-specific serine/threonine protein kinase</fullName>
        <ecNumber evidence="4">2.7.11.1</ecNumber>
    </recommendedName>
</protein>
<keyword evidence="7 16" id="KW-0812">Transmembrane</keyword>
<evidence type="ECO:0000313" key="19">
    <source>
        <dbReference type="EMBL" id="KMZ60189.1"/>
    </source>
</evidence>
<dbReference type="FunFam" id="3.30.200.20:FF:000168">
    <property type="entry name" value="L-type lectin-domain containing receptor kinase IX.1"/>
    <property type="match status" value="1"/>
</dbReference>
<keyword evidence="20" id="KW-1185">Reference proteome</keyword>
<gene>
    <name evidence="19" type="ORF">ZOSMA_5G00510</name>
</gene>
<evidence type="ECO:0000256" key="3">
    <source>
        <dbReference type="ARBA" id="ARBA00010217"/>
    </source>
</evidence>
<evidence type="ECO:0000256" key="5">
    <source>
        <dbReference type="ARBA" id="ARBA00022475"/>
    </source>
</evidence>
<evidence type="ECO:0000256" key="13">
    <source>
        <dbReference type="ARBA" id="ARBA00023136"/>
    </source>
</evidence>
<dbReference type="PROSITE" id="PS00307">
    <property type="entry name" value="LECTIN_LEGUME_BETA"/>
    <property type="match status" value="1"/>
</dbReference>
<keyword evidence="11" id="KW-0067">ATP-binding</keyword>
<reference evidence="20" key="1">
    <citation type="journal article" date="2016" name="Nature">
        <title>The genome of the seagrass Zostera marina reveals angiosperm adaptation to the sea.</title>
        <authorList>
            <person name="Olsen J.L."/>
            <person name="Rouze P."/>
            <person name="Verhelst B."/>
            <person name="Lin Y.-C."/>
            <person name="Bayer T."/>
            <person name="Collen J."/>
            <person name="Dattolo E."/>
            <person name="De Paoli E."/>
            <person name="Dittami S."/>
            <person name="Maumus F."/>
            <person name="Michel G."/>
            <person name="Kersting A."/>
            <person name="Lauritano C."/>
            <person name="Lohaus R."/>
            <person name="Toepel M."/>
            <person name="Tonon T."/>
            <person name="Vanneste K."/>
            <person name="Amirebrahimi M."/>
            <person name="Brakel J."/>
            <person name="Bostroem C."/>
            <person name="Chovatia M."/>
            <person name="Grimwood J."/>
            <person name="Jenkins J.W."/>
            <person name="Jueterbock A."/>
            <person name="Mraz A."/>
            <person name="Stam W.T."/>
            <person name="Tice H."/>
            <person name="Bornberg-Bauer E."/>
            <person name="Green P.J."/>
            <person name="Pearson G.A."/>
            <person name="Procaccini G."/>
            <person name="Duarte C.M."/>
            <person name="Schmutz J."/>
            <person name="Reusch T.B.H."/>
            <person name="Van de Peer Y."/>
        </authorList>
    </citation>
    <scope>NUCLEOTIDE SEQUENCE [LARGE SCALE GENOMIC DNA]</scope>
    <source>
        <strain evidence="20">cv. Finnish</strain>
    </source>
</reference>
<evidence type="ECO:0000256" key="17">
    <source>
        <dbReference type="SAM" id="SignalP"/>
    </source>
</evidence>
<dbReference type="InterPro" id="IPR001220">
    <property type="entry name" value="Legume_lectin_dom"/>
</dbReference>
<dbReference type="InterPro" id="IPR000719">
    <property type="entry name" value="Prot_kinase_dom"/>
</dbReference>
<feature type="transmembrane region" description="Helical" evidence="16">
    <location>
        <begin position="281"/>
        <end position="304"/>
    </location>
</feature>
<feature type="signal peptide" evidence="17">
    <location>
        <begin position="1"/>
        <end position="20"/>
    </location>
</feature>
<dbReference type="PROSITE" id="PS50011">
    <property type="entry name" value="PROTEIN_KINASE_DOM"/>
    <property type="match status" value="1"/>
</dbReference>
<comment type="caution">
    <text evidence="19">The sequence shown here is derived from an EMBL/GenBank/DDBJ whole genome shotgun (WGS) entry which is preliminary data.</text>
</comment>
<dbReference type="SUPFAM" id="SSF56112">
    <property type="entry name" value="Protein kinase-like (PK-like)"/>
    <property type="match status" value="1"/>
</dbReference>
<dbReference type="FunFam" id="1.10.510.10:FF:000240">
    <property type="entry name" value="Lectin-domain containing receptor kinase A4.3"/>
    <property type="match status" value="1"/>
</dbReference>
<dbReference type="InterPro" id="IPR050528">
    <property type="entry name" value="L-type_Lectin-RKs"/>
</dbReference>
<dbReference type="Proteomes" id="UP000036987">
    <property type="component" value="Unassembled WGS sequence"/>
</dbReference>
<comment type="similarity">
    <text evidence="3">In the C-terminal section; belongs to the protein kinase superfamily. Ser/Thr protein kinase family.</text>
</comment>
<evidence type="ECO:0000259" key="18">
    <source>
        <dbReference type="PROSITE" id="PS50011"/>
    </source>
</evidence>
<evidence type="ECO:0000256" key="14">
    <source>
        <dbReference type="ARBA" id="ARBA00023170"/>
    </source>
</evidence>
<evidence type="ECO:0000313" key="20">
    <source>
        <dbReference type="Proteomes" id="UP000036987"/>
    </source>
</evidence>
<dbReference type="InterPro" id="IPR019825">
    <property type="entry name" value="Lectin_legB_Mn/Ca_BS"/>
</dbReference>
<dbReference type="PANTHER" id="PTHR27007">
    <property type="match status" value="1"/>
</dbReference>
<dbReference type="STRING" id="29655.A0A0K9NTV0"/>
<keyword evidence="5" id="KW-1003">Cell membrane</keyword>
<name>A0A0K9NTV0_ZOSMR</name>
<dbReference type="OrthoDB" id="2014828at2759"/>
<evidence type="ECO:0000256" key="15">
    <source>
        <dbReference type="ARBA" id="ARBA00023180"/>
    </source>
</evidence>
<evidence type="ECO:0000256" key="10">
    <source>
        <dbReference type="ARBA" id="ARBA00022741"/>
    </source>
</evidence>
<evidence type="ECO:0000256" key="9">
    <source>
        <dbReference type="ARBA" id="ARBA00022734"/>
    </source>
</evidence>
<keyword evidence="8 17" id="KW-0732">Signal</keyword>
<keyword evidence="9" id="KW-0430">Lectin</keyword>
<dbReference type="InterPro" id="IPR008271">
    <property type="entry name" value="Ser/Thr_kinase_AS"/>
</dbReference>
<evidence type="ECO:0000256" key="6">
    <source>
        <dbReference type="ARBA" id="ARBA00022527"/>
    </source>
</evidence>
<keyword evidence="12 16" id="KW-1133">Transmembrane helix</keyword>
<dbReference type="GO" id="GO:0005524">
    <property type="term" value="F:ATP binding"/>
    <property type="evidence" value="ECO:0007669"/>
    <property type="project" value="UniProtKB-KW"/>
</dbReference>
<evidence type="ECO:0000256" key="1">
    <source>
        <dbReference type="ARBA" id="ARBA00004251"/>
    </source>
</evidence>
<dbReference type="CDD" id="cd06899">
    <property type="entry name" value="lectin_legume_LecRK_Arcelin_ConA"/>
    <property type="match status" value="1"/>
</dbReference>
<dbReference type="GO" id="GO:0004674">
    <property type="term" value="F:protein serine/threonine kinase activity"/>
    <property type="evidence" value="ECO:0007669"/>
    <property type="project" value="UniProtKB-KW"/>
</dbReference>
<keyword evidence="15" id="KW-0325">Glycoprotein</keyword>
<dbReference type="InterPro" id="IPR013320">
    <property type="entry name" value="ConA-like_dom_sf"/>
</dbReference>
<dbReference type="Pfam" id="PF00069">
    <property type="entry name" value="Pkinase"/>
    <property type="match status" value="1"/>
</dbReference>
<comment type="subcellular location">
    <subcellularLocation>
        <location evidence="1">Cell membrane</location>
        <topology evidence="1">Single-pass type I membrane protein</topology>
    </subcellularLocation>
</comment>
<sequence>MAVFYALLFKILSLMVLVTSQTSFNFTDFRENWRDGEKGCPEDKKWVCLYKDAVIDGENGEIILTPNSTIKKATSQGRATYSQPVQLFNTSTNEIANFTTEFSFAIEDLNSSDPSSADGLVFFMSPFPFKALTESTGGHFGLVPDKPESNESRKFVAVELDTYYNRFWDPSNFHLGIDVNTVQSIVYQNLSEILQNSTGKVIIDYNANSSNLSVTLFLASNPPVHISSLVDFKVNLSEKVTVGFIGATYNQIQSHKVRSWSFSSTLELGPPVPDGGKGKKLIVGLVVGLGVLASLVGFLIWFFVIKRRKEDGDGDDDGITDMDLDGEFEHGRGPKRFSYKQLVSATHNFDKAKKLGEGGFGPVYKGYLRDLKQNVAIKRISGRSRQGRKEYIAEVKIFSQLRHKNLVSLIGWCHKTSELLLVYELMDNGDLHSHMFIHHRPLSWSVRYKIVQGLAAALVYLHEGWKQCVVHRDIKSSNVMLDKEFNAKLGDFGLARLSEHGSNLQTTMMAGTMGYMAPESFIGKGRIGKEADVYSFGIVALELACGRKCVDPNVDEDKVKLVEWVWEMYGEGTLHEVFDQRLMEEEEEEKGVKIDKEEIKRVMVLGLWCAHPDLLQRPTVSQSLAVLNQNAALPELPPKMPIPSFIPSISVESDTSYRLSSTTTSTSMHNAR</sequence>